<dbReference type="CDD" id="cd06257">
    <property type="entry name" value="DnaJ"/>
    <property type="match status" value="1"/>
</dbReference>
<dbReference type="PATRIC" id="fig|908809.3.peg.1731"/>
<evidence type="ECO:0000259" key="6">
    <source>
        <dbReference type="PROSITE" id="PS50076"/>
    </source>
</evidence>
<feature type="repeat" description="TPR" evidence="5">
    <location>
        <begin position="98"/>
        <end position="131"/>
    </location>
</feature>
<sequence>MRENASLEEIKRAYREQVKKYHPDKYQDNPLRELAEEKLREINEAYEYLLKNHGQGTYSSGSYSYGGYSEFQTVRDYIMRNDFYAAERELNKINNRNDEWFYLMGIIYVNRGNYSQGYSYIKRAAEMNPYNEEYRDALNRLNNSYRNYNTQYYNAPRRDNDDCCQICAWLYCTDCLCECCGGDFISCC</sequence>
<feature type="domain" description="J" evidence="6">
    <location>
        <begin position="1"/>
        <end position="62"/>
    </location>
</feature>
<evidence type="ECO:0000256" key="3">
    <source>
        <dbReference type="ARBA" id="ARBA00022729"/>
    </source>
</evidence>
<organism evidence="7 8">
    <name type="scientific">Caloramator mitchellensis</name>
    <dbReference type="NCBI Taxonomy" id="908809"/>
    <lineage>
        <taxon>Bacteria</taxon>
        <taxon>Bacillati</taxon>
        <taxon>Bacillota</taxon>
        <taxon>Clostridia</taxon>
        <taxon>Eubacteriales</taxon>
        <taxon>Clostridiaceae</taxon>
        <taxon>Caloramator</taxon>
    </lineage>
</organism>
<dbReference type="PRINTS" id="PR00625">
    <property type="entry name" value="JDOMAIN"/>
</dbReference>
<dbReference type="InterPro" id="IPR051727">
    <property type="entry name" value="DnaJ_C3_Co-chaperones"/>
</dbReference>
<dbReference type="STRING" id="908809.ABG79_01733"/>
<proteinExistence type="predicted"/>
<protein>
    <submittedName>
        <fullName evidence="7">Chaperone protein DnaJ</fullName>
    </submittedName>
</protein>
<evidence type="ECO:0000256" key="2">
    <source>
        <dbReference type="ARBA" id="ARBA00022705"/>
    </source>
</evidence>
<keyword evidence="5" id="KW-0802">TPR repeat</keyword>
<evidence type="ECO:0000256" key="5">
    <source>
        <dbReference type="PROSITE-ProRule" id="PRU00339"/>
    </source>
</evidence>
<keyword evidence="3" id="KW-0732">Signal</keyword>
<dbReference type="GO" id="GO:0051087">
    <property type="term" value="F:protein-folding chaperone binding"/>
    <property type="evidence" value="ECO:0007669"/>
    <property type="project" value="TreeGrafter"/>
</dbReference>
<evidence type="ECO:0000313" key="7">
    <source>
        <dbReference type="EMBL" id="KRQ86524.1"/>
    </source>
</evidence>
<dbReference type="SUPFAM" id="SSF46565">
    <property type="entry name" value="Chaperone J-domain"/>
    <property type="match status" value="1"/>
</dbReference>
<dbReference type="InterPro" id="IPR036869">
    <property type="entry name" value="J_dom_sf"/>
</dbReference>
<evidence type="ECO:0000256" key="1">
    <source>
        <dbReference type="ARBA" id="ARBA00004240"/>
    </source>
</evidence>
<dbReference type="Pfam" id="PF00226">
    <property type="entry name" value="DnaJ"/>
    <property type="match status" value="1"/>
</dbReference>
<dbReference type="SUPFAM" id="SSF48452">
    <property type="entry name" value="TPR-like"/>
    <property type="match status" value="1"/>
</dbReference>
<dbReference type="SMART" id="SM00271">
    <property type="entry name" value="DnaJ"/>
    <property type="match status" value="1"/>
</dbReference>
<dbReference type="GO" id="GO:0051787">
    <property type="term" value="F:misfolded protein binding"/>
    <property type="evidence" value="ECO:0007669"/>
    <property type="project" value="TreeGrafter"/>
</dbReference>
<gene>
    <name evidence="7" type="primary">dnaJ_2</name>
    <name evidence="7" type="ORF">ABG79_01733</name>
</gene>
<dbReference type="Proteomes" id="UP000052015">
    <property type="component" value="Unassembled WGS sequence"/>
</dbReference>
<evidence type="ECO:0000313" key="8">
    <source>
        <dbReference type="Proteomes" id="UP000052015"/>
    </source>
</evidence>
<keyword evidence="8" id="KW-1185">Reference proteome</keyword>
<dbReference type="AlphaFoldDB" id="A0A0R3JZW4"/>
<dbReference type="Gene3D" id="1.10.287.110">
    <property type="entry name" value="DnaJ domain"/>
    <property type="match status" value="1"/>
</dbReference>
<dbReference type="Gene3D" id="1.25.40.10">
    <property type="entry name" value="Tetratricopeptide repeat domain"/>
    <property type="match status" value="1"/>
</dbReference>
<dbReference type="InterPro" id="IPR011990">
    <property type="entry name" value="TPR-like_helical_dom_sf"/>
</dbReference>
<keyword evidence="4" id="KW-0256">Endoplasmic reticulum</keyword>
<accession>A0A0R3JZW4</accession>
<dbReference type="PANTHER" id="PTHR44140">
    <property type="entry name" value="LD25575P"/>
    <property type="match status" value="1"/>
</dbReference>
<dbReference type="GO" id="GO:0006260">
    <property type="term" value="P:DNA replication"/>
    <property type="evidence" value="ECO:0007669"/>
    <property type="project" value="UniProtKB-KW"/>
</dbReference>
<name>A0A0R3JZW4_CALMK</name>
<dbReference type="InterPro" id="IPR019734">
    <property type="entry name" value="TPR_rpt"/>
</dbReference>
<dbReference type="InterPro" id="IPR001623">
    <property type="entry name" value="DnaJ_domain"/>
</dbReference>
<dbReference type="GO" id="GO:0034975">
    <property type="term" value="P:protein folding in endoplasmic reticulum"/>
    <property type="evidence" value="ECO:0007669"/>
    <property type="project" value="TreeGrafter"/>
</dbReference>
<dbReference type="PROSITE" id="PS50076">
    <property type="entry name" value="DNAJ_2"/>
    <property type="match status" value="1"/>
</dbReference>
<comment type="caution">
    <text evidence="7">The sequence shown here is derived from an EMBL/GenBank/DDBJ whole genome shotgun (WGS) entry which is preliminary data.</text>
</comment>
<dbReference type="PANTHER" id="PTHR44140:SF2">
    <property type="entry name" value="LD25575P"/>
    <property type="match status" value="1"/>
</dbReference>
<reference evidence="7 8" key="1">
    <citation type="submission" date="2015-09" db="EMBL/GenBank/DDBJ databases">
        <title>Draft genome sequence of a Caloramator mitchellensis, a moderate thermophile from the Great Artesian Basin of Australia.</title>
        <authorList>
            <person name="Patel B.K."/>
        </authorList>
    </citation>
    <scope>NUCLEOTIDE SEQUENCE [LARGE SCALE GENOMIC DNA]</scope>
    <source>
        <strain evidence="7 8">VF08</strain>
    </source>
</reference>
<evidence type="ECO:0000256" key="4">
    <source>
        <dbReference type="ARBA" id="ARBA00022824"/>
    </source>
</evidence>
<dbReference type="EMBL" id="LKHP01000009">
    <property type="protein sequence ID" value="KRQ86524.1"/>
    <property type="molecule type" value="Genomic_DNA"/>
</dbReference>
<dbReference type="PROSITE" id="PS50005">
    <property type="entry name" value="TPR"/>
    <property type="match status" value="1"/>
</dbReference>
<keyword evidence="2" id="KW-0235">DNA replication</keyword>
<comment type="subcellular location">
    <subcellularLocation>
        <location evidence="1">Endoplasmic reticulum</location>
    </subcellularLocation>
</comment>